<evidence type="ECO:0000259" key="12">
    <source>
        <dbReference type="PROSITE" id="PS51547"/>
    </source>
</evidence>
<dbReference type="FunFam" id="1.25.40.70:FF:000021">
    <property type="entry name" value="PI-3 kinase"/>
    <property type="match status" value="1"/>
</dbReference>
<dbReference type="GO" id="GO:0043491">
    <property type="term" value="P:phosphatidylinositol 3-kinase/protein kinase B signal transduction"/>
    <property type="evidence" value="ECO:0007669"/>
    <property type="project" value="TreeGrafter"/>
</dbReference>
<dbReference type="PROSITE" id="PS00916">
    <property type="entry name" value="PI3_4_KINASE_2"/>
    <property type="match status" value="1"/>
</dbReference>
<dbReference type="SUPFAM" id="SSF49562">
    <property type="entry name" value="C2 domain (Calcium/lipid-binding domain, CaLB)"/>
    <property type="match status" value="1"/>
</dbReference>
<feature type="domain" description="PI3K/PI4K catalytic" evidence="8">
    <location>
        <begin position="764"/>
        <end position="1047"/>
    </location>
</feature>
<gene>
    <name evidence="13" type="ORF">HERILL_LOCUS15790</name>
</gene>
<dbReference type="PROSITE" id="PS51545">
    <property type="entry name" value="PIK_HELICAL"/>
    <property type="match status" value="1"/>
</dbReference>
<dbReference type="GO" id="GO:0048015">
    <property type="term" value="P:phosphatidylinositol-mediated signaling"/>
    <property type="evidence" value="ECO:0007669"/>
    <property type="project" value="TreeGrafter"/>
</dbReference>
<comment type="similarity">
    <text evidence="7">Belongs to the PI3/PI4-kinase family.</text>
</comment>
<dbReference type="InterPro" id="IPR036940">
    <property type="entry name" value="PI3/4_kinase_cat_sf"/>
</dbReference>
<dbReference type="FunCoup" id="A0A7R8Z333">
    <property type="interactions" value="854"/>
</dbReference>
<reference evidence="13 14" key="1">
    <citation type="submission" date="2020-11" db="EMBL/GenBank/DDBJ databases">
        <authorList>
            <person name="Wallbank WR R."/>
            <person name="Pardo Diaz C."/>
            <person name="Kozak K."/>
            <person name="Martin S."/>
            <person name="Jiggins C."/>
            <person name="Moest M."/>
            <person name="Warren A I."/>
            <person name="Generalovic N T."/>
            <person name="Byers J.R.P. K."/>
            <person name="Montejo-Kovacevich G."/>
            <person name="Yen C E."/>
        </authorList>
    </citation>
    <scope>NUCLEOTIDE SEQUENCE [LARGE SCALE GENOMIC DNA]</scope>
</reference>
<comment type="catalytic activity">
    <reaction evidence="1">
        <text>a 1,2-diacyl-sn-glycero-3-phospho-(1D-myo-inositol) + ATP = a 1,2-diacyl-sn-glycero-3-phospho-(1D-myo-inositol-3-phosphate) + ADP + H(+)</text>
        <dbReference type="Rhea" id="RHEA:12709"/>
        <dbReference type="ChEBI" id="CHEBI:15378"/>
        <dbReference type="ChEBI" id="CHEBI:30616"/>
        <dbReference type="ChEBI" id="CHEBI:57880"/>
        <dbReference type="ChEBI" id="CHEBI:58088"/>
        <dbReference type="ChEBI" id="CHEBI:456216"/>
        <dbReference type="EC" id="2.7.1.137"/>
    </reaction>
</comment>
<dbReference type="Pfam" id="PF00794">
    <property type="entry name" value="PI3K_rbd"/>
    <property type="match status" value="1"/>
</dbReference>
<sequence>MVSVVATQLDFGQSLRYDFWHRDTPERVQLTCLLPNGIVVDLPSVPNATIKEIKEELWNVAGQLPFSRLLGEKERYTITVISQFAQFDEDIDESKRLCDVQPYFCMIQVAEKRELTEALSDYKICKDIGNLIGKSLEDYQTLKNEEVEDFRHKMARLGEETSYMRSKMNLLDKLLYHYPLRLAKSPQMPDIIRVRLQNDGFFVAVKLENETSFGMMVKFEYTPEELKEITFQKMNRTNMAADKLRTKDYILKVSGRDEYLFGNYPLCQFTFIQETVSRDLVPVLVMKLIQTLDIPNSAVKEKYKFPPPSSAITTNYISSWDIPDKFQIRLSSIEKLNCDVTRTDGIVVHLGLYHGDQSLCAPIKTKEISINSSKSVEFNEDLVFDIKVESIPRMARLCLVVYEITKSTKTSGTKARRVKDSKELYMNPLVWVNTTIFDYKNRLKSGNITLYTWTYAEDIQSDELLHFLGTIESNPRTDECAVMNLTFHNYGVDKTIMYPSKETVLHYAENHVSKKCLNRDSAQDTRTITEILAPFLSNDRMHEVHDQERNAVWAKRLDCLCIEPEGLPFLLHCMEWKNRDEVAEMCNLLTRWPKLSIERSLELLDYAYADPSVRAFAVNNLRDLRDEELLLYLLQLVQAIKHESYLDCELVEFLITRALRNRRIGHYFFWHLRSEMQVPAVQIRFGLILEAYLRGSPEHVPILLKQVECLEKLKQGSEIAKKASGSRDKIRSLVNDFLVKEKNTRVFENVLSPLNPSYRCKTLKTDKCKVMDSKMRPLYITFENTDKNGEDIFIIFKNGDDLRQDMLTLQMLRVMDEIWKSEGYDFRMNIYGCISMERRLGMIEVVLNAETIANIQKEKGMFSATSPFKKGSLYSWLKDKNSSEKDLEKAINEFTLSCAGYCVATYVLGIADRHSDNIMVKTNGQLFHIDFGHILGHFKEKFGLRRERVPFVLTHDFVYVINKGRTDREAAEFQKFQNLCETAFLILRKHGCLILSLFAMMVSTGLPELSSEKDLNYLKETLVLDLPEDKAREHFRSKFSEALANSWKTSLNWASHNFSKNTKQ</sequence>
<feature type="domain" description="PI3K-RBD" evidence="11">
    <location>
        <begin position="198"/>
        <end position="288"/>
    </location>
</feature>
<dbReference type="PROSITE" id="PS51547">
    <property type="entry name" value="C2_PI3K"/>
    <property type="match status" value="1"/>
</dbReference>
<keyword evidence="4" id="KW-0547">Nucleotide-binding</keyword>
<dbReference type="Gene3D" id="3.10.20.770">
    <property type="match status" value="1"/>
</dbReference>
<feature type="domain" description="C2 PI3K-type" evidence="12">
    <location>
        <begin position="322"/>
        <end position="488"/>
    </location>
</feature>
<dbReference type="EC" id="2.7.1.137" evidence="2"/>
<dbReference type="InterPro" id="IPR000341">
    <property type="entry name" value="PI3K_Ras-bd_dom"/>
</dbReference>
<dbReference type="GO" id="GO:0005942">
    <property type="term" value="C:phosphatidylinositol 3-kinase complex"/>
    <property type="evidence" value="ECO:0007669"/>
    <property type="project" value="TreeGrafter"/>
</dbReference>
<dbReference type="PANTHER" id="PTHR10048">
    <property type="entry name" value="PHOSPHATIDYLINOSITOL KINASE"/>
    <property type="match status" value="1"/>
</dbReference>
<dbReference type="Pfam" id="PF02192">
    <property type="entry name" value="PI3K_p85B"/>
    <property type="match status" value="1"/>
</dbReference>
<evidence type="ECO:0000313" key="13">
    <source>
        <dbReference type="EMBL" id="CAD7093513.1"/>
    </source>
</evidence>
<dbReference type="PANTHER" id="PTHR10048:SF118">
    <property type="entry name" value="PI-3 KINASE"/>
    <property type="match status" value="1"/>
</dbReference>
<dbReference type="Pfam" id="PF00613">
    <property type="entry name" value="PI3Ka"/>
    <property type="match status" value="1"/>
</dbReference>
<keyword evidence="3" id="KW-0808">Transferase</keyword>
<dbReference type="InterPro" id="IPR011009">
    <property type="entry name" value="Kinase-like_dom_sf"/>
</dbReference>
<dbReference type="InterPro" id="IPR018936">
    <property type="entry name" value="PI3/4_kinase_CS"/>
</dbReference>
<dbReference type="Proteomes" id="UP000594454">
    <property type="component" value="Chromosome 6"/>
</dbReference>
<dbReference type="OMA" id="KGCKQHV"/>
<dbReference type="GO" id="GO:0005524">
    <property type="term" value="F:ATP binding"/>
    <property type="evidence" value="ECO:0007669"/>
    <property type="project" value="UniProtKB-KW"/>
</dbReference>
<dbReference type="InterPro" id="IPR002420">
    <property type="entry name" value="PI3K-type_C2_dom"/>
</dbReference>
<dbReference type="Pfam" id="PF00454">
    <property type="entry name" value="PI3_PI4_kinase"/>
    <property type="match status" value="1"/>
</dbReference>
<dbReference type="PROSITE" id="PS50290">
    <property type="entry name" value="PI3_4_KINASE_3"/>
    <property type="match status" value="1"/>
</dbReference>
<feature type="domain" description="PI3K-ABD" evidence="9">
    <location>
        <begin position="24"/>
        <end position="113"/>
    </location>
</feature>
<dbReference type="SUPFAM" id="SSF54236">
    <property type="entry name" value="Ubiquitin-like"/>
    <property type="match status" value="1"/>
</dbReference>
<evidence type="ECO:0000259" key="8">
    <source>
        <dbReference type="PROSITE" id="PS50290"/>
    </source>
</evidence>
<dbReference type="GO" id="GO:0035005">
    <property type="term" value="F:1-phosphatidylinositol-4-phosphate 3-kinase activity"/>
    <property type="evidence" value="ECO:0007669"/>
    <property type="project" value="TreeGrafter"/>
</dbReference>
<dbReference type="GO" id="GO:0005737">
    <property type="term" value="C:cytoplasm"/>
    <property type="evidence" value="ECO:0007669"/>
    <property type="project" value="TreeGrafter"/>
</dbReference>
<dbReference type="InterPro" id="IPR016024">
    <property type="entry name" value="ARM-type_fold"/>
</dbReference>
<dbReference type="GO" id="GO:0032060">
    <property type="term" value="P:bleb assembly"/>
    <property type="evidence" value="ECO:0007669"/>
    <property type="project" value="UniProtKB-ARBA"/>
</dbReference>
<evidence type="ECO:0000256" key="2">
    <source>
        <dbReference type="ARBA" id="ARBA00012073"/>
    </source>
</evidence>
<dbReference type="SMART" id="SM00146">
    <property type="entry name" value="PI3Kc"/>
    <property type="match status" value="1"/>
</dbReference>
<evidence type="ECO:0000256" key="3">
    <source>
        <dbReference type="ARBA" id="ARBA00022679"/>
    </source>
</evidence>
<dbReference type="InterPro" id="IPR000403">
    <property type="entry name" value="PI3/4_kinase_cat_dom"/>
</dbReference>
<dbReference type="SMART" id="SM00142">
    <property type="entry name" value="PI3K_C2"/>
    <property type="match status" value="1"/>
</dbReference>
<accession>A0A7R8Z333</accession>
<proteinExistence type="inferred from homology"/>
<dbReference type="GO" id="GO:0050920">
    <property type="term" value="P:regulation of chemotaxis"/>
    <property type="evidence" value="ECO:0007669"/>
    <property type="project" value="UniProtKB-ARBA"/>
</dbReference>
<dbReference type="PROSITE" id="PS00915">
    <property type="entry name" value="PI3_4_KINASE_1"/>
    <property type="match status" value="1"/>
</dbReference>
<dbReference type="SMART" id="SM00145">
    <property type="entry name" value="PI3Ka"/>
    <property type="match status" value="1"/>
</dbReference>
<dbReference type="SUPFAM" id="SSF48371">
    <property type="entry name" value="ARM repeat"/>
    <property type="match status" value="1"/>
</dbReference>
<evidence type="ECO:0000256" key="4">
    <source>
        <dbReference type="ARBA" id="ARBA00022741"/>
    </source>
</evidence>
<dbReference type="GO" id="GO:0005886">
    <property type="term" value="C:plasma membrane"/>
    <property type="evidence" value="ECO:0007669"/>
    <property type="project" value="TreeGrafter"/>
</dbReference>
<dbReference type="InterPro" id="IPR029071">
    <property type="entry name" value="Ubiquitin-like_domsf"/>
</dbReference>
<dbReference type="EMBL" id="LR899014">
    <property type="protein sequence ID" value="CAD7093513.1"/>
    <property type="molecule type" value="Genomic_DNA"/>
</dbReference>
<dbReference type="InterPro" id="IPR035892">
    <property type="entry name" value="C2_domain_sf"/>
</dbReference>
<dbReference type="Gene3D" id="1.10.1070.11">
    <property type="entry name" value="Phosphatidylinositol 3-/4-kinase, catalytic domain"/>
    <property type="match status" value="1"/>
</dbReference>
<evidence type="ECO:0000256" key="5">
    <source>
        <dbReference type="ARBA" id="ARBA00022777"/>
    </source>
</evidence>
<dbReference type="GO" id="GO:0016303">
    <property type="term" value="F:1-phosphatidylinositol-3-kinase activity"/>
    <property type="evidence" value="ECO:0007669"/>
    <property type="project" value="UniProtKB-EC"/>
</dbReference>
<dbReference type="SMART" id="SM00143">
    <property type="entry name" value="PI3K_p85B"/>
    <property type="match status" value="1"/>
</dbReference>
<dbReference type="InterPro" id="IPR001263">
    <property type="entry name" value="PI3K_accessory_dom"/>
</dbReference>
<dbReference type="InParanoid" id="A0A7R8Z333"/>
<dbReference type="InterPro" id="IPR015433">
    <property type="entry name" value="PI3/4_kinase"/>
</dbReference>
<dbReference type="InterPro" id="IPR003113">
    <property type="entry name" value="PI3K_ABD"/>
</dbReference>
<dbReference type="GO" id="GO:0016477">
    <property type="term" value="P:cell migration"/>
    <property type="evidence" value="ECO:0007669"/>
    <property type="project" value="TreeGrafter"/>
</dbReference>
<evidence type="ECO:0000256" key="1">
    <source>
        <dbReference type="ARBA" id="ARBA00001498"/>
    </source>
</evidence>
<dbReference type="SUPFAM" id="SSF56112">
    <property type="entry name" value="Protein kinase-like (PK-like)"/>
    <property type="match status" value="1"/>
</dbReference>
<dbReference type="AlphaFoldDB" id="A0A7R8Z333"/>
<evidence type="ECO:0000256" key="6">
    <source>
        <dbReference type="ARBA" id="ARBA00022840"/>
    </source>
</evidence>
<evidence type="ECO:0000313" key="14">
    <source>
        <dbReference type="Proteomes" id="UP000594454"/>
    </source>
</evidence>
<dbReference type="OrthoDB" id="67688at2759"/>
<keyword evidence="14" id="KW-1185">Reference proteome</keyword>
<evidence type="ECO:0000259" key="10">
    <source>
        <dbReference type="PROSITE" id="PS51545"/>
    </source>
</evidence>
<dbReference type="FunFam" id="1.10.1070.11:FF:000001">
    <property type="entry name" value="Phosphatidylinositol 4,5-bisphosphate 3-kinase catalytic subunit"/>
    <property type="match status" value="1"/>
</dbReference>
<dbReference type="CDD" id="cd05165">
    <property type="entry name" value="PI3Kc_I"/>
    <property type="match status" value="1"/>
</dbReference>
<dbReference type="InterPro" id="IPR042236">
    <property type="entry name" value="PI3K_accessory_sf"/>
</dbReference>
<dbReference type="Gene3D" id="3.30.1010.10">
    <property type="entry name" value="Phosphatidylinositol 3-kinase Catalytic Subunit, Chain A, domain 4"/>
    <property type="match status" value="1"/>
</dbReference>
<dbReference type="Gene3D" id="2.60.40.150">
    <property type="entry name" value="C2 domain"/>
    <property type="match status" value="1"/>
</dbReference>
<protein>
    <recommendedName>
        <fullName evidence="2">phosphatidylinositol 3-kinase</fullName>
        <ecNumber evidence="2">2.7.1.137</ecNumber>
    </recommendedName>
</protein>
<evidence type="ECO:0000259" key="9">
    <source>
        <dbReference type="PROSITE" id="PS51544"/>
    </source>
</evidence>
<dbReference type="SMART" id="SM00144">
    <property type="entry name" value="PI3K_rbd"/>
    <property type="match status" value="1"/>
</dbReference>
<feature type="domain" description="PIK helical" evidence="10">
    <location>
        <begin position="518"/>
        <end position="695"/>
    </location>
</feature>
<dbReference type="PROSITE" id="PS51544">
    <property type="entry name" value="PI3K_ABD"/>
    <property type="match status" value="1"/>
</dbReference>
<keyword evidence="6" id="KW-0067">ATP-binding</keyword>
<evidence type="ECO:0000256" key="7">
    <source>
        <dbReference type="PROSITE-ProRule" id="PRU00880"/>
    </source>
</evidence>
<evidence type="ECO:0000259" key="11">
    <source>
        <dbReference type="PROSITE" id="PS51546"/>
    </source>
</evidence>
<dbReference type="Pfam" id="PF00792">
    <property type="entry name" value="PI3K_C2"/>
    <property type="match status" value="1"/>
</dbReference>
<dbReference type="PROSITE" id="PS51546">
    <property type="entry name" value="PI3K_RBD"/>
    <property type="match status" value="1"/>
</dbReference>
<keyword evidence="5" id="KW-0418">Kinase</keyword>
<dbReference type="FunFam" id="3.30.1010.10:FF:000008">
    <property type="entry name" value="Phosphatidylinositol 4,5-bisphosphate 3-kinase catalytic subunit gamma"/>
    <property type="match status" value="1"/>
</dbReference>
<dbReference type="Gene3D" id="1.25.40.70">
    <property type="entry name" value="Phosphatidylinositol 3-kinase, accessory domain (PIK)"/>
    <property type="match status" value="1"/>
</dbReference>
<name>A0A7R8Z333_HERIL</name>
<organism evidence="13 14">
    <name type="scientific">Hermetia illucens</name>
    <name type="common">Black soldier fly</name>
    <dbReference type="NCBI Taxonomy" id="343691"/>
    <lineage>
        <taxon>Eukaryota</taxon>
        <taxon>Metazoa</taxon>
        <taxon>Ecdysozoa</taxon>
        <taxon>Arthropoda</taxon>
        <taxon>Hexapoda</taxon>
        <taxon>Insecta</taxon>
        <taxon>Pterygota</taxon>
        <taxon>Neoptera</taxon>
        <taxon>Endopterygota</taxon>
        <taxon>Diptera</taxon>
        <taxon>Brachycera</taxon>
        <taxon>Stratiomyomorpha</taxon>
        <taxon>Stratiomyidae</taxon>
        <taxon>Hermetiinae</taxon>
        <taxon>Hermetia</taxon>
    </lineage>
</organism>